<keyword evidence="2" id="KW-1185">Reference proteome</keyword>
<proteinExistence type="predicted"/>
<name>A0A1J1IT87_9DIPT</name>
<dbReference type="AlphaFoldDB" id="A0A1J1IT87"/>
<protein>
    <submittedName>
        <fullName evidence="1">CLUMA_CG014937, isoform A</fullName>
    </submittedName>
</protein>
<evidence type="ECO:0000313" key="2">
    <source>
        <dbReference type="Proteomes" id="UP000183832"/>
    </source>
</evidence>
<sequence length="74" mass="8589">MKAHSEAANTRKAWQQIIVTSSSFVLFIAKSRTQLLNAIEGILHMEDERKKKINVLTIMHLQFKEKSEQNIYCV</sequence>
<gene>
    <name evidence="1" type="ORF">CLUMA_CG014937</name>
</gene>
<organism evidence="1 2">
    <name type="scientific">Clunio marinus</name>
    <dbReference type="NCBI Taxonomy" id="568069"/>
    <lineage>
        <taxon>Eukaryota</taxon>
        <taxon>Metazoa</taxon>
        <taxon>Ecdysozoa</taxon>
        <taxon>Arthropoda</taxon>
        <taxon>Hexapoda</taxon>
        <taxon>Insecta</taxon>
        <taxon>Pterygota</taxon>
        <taxon>Neoptera</taxon>
        <taxon>Endopterygota</taxon>
        <taxon>Diptera</taxon>
        <taxon>Nematocera</taxon>
        <taxon>Chironomoidea</taxon>
        <taxon>Chironomidae</taxon>
        <taxon>Clunio</taxon>
    </lineage>
</organism>
<reference evidence="1 2" key="1">
    <citation type="submission" date="2015-04" db="EMBL/GenBank/DDBJ databases">
        <authorList>
            <person name="Syromyatnikov M.Y."/>
            <person name="Popov V.N."/>
        </authorList>
    </citation>
    <scope>NUCLEOTIDE SEQUENCE [LARGE SCALE GENOMIC DNA]</scope>
</reference>
<dbReference type="Proteomes" id="UP000183832">
    <property type="component" value="Unassembled WGS sequence"/>
</dbReference>
<evidence type="ECO:0000313" key="1">
    <source>
        <dbReference type="EMBL" id="CRL01721.1"/>
    </source>
</evidence>
<accession>A0A1J1IT87</accession>
<dbReference type="EMBL" id="CVRI01000056">
    <property type="protein sequence ID" value="CRL01721.1"/>
    <property type="molecule type" value="Genomic_DNA"/>
</dbReference>